<proteinExistence type="predicted"/>
<evidence type="ECO:0000313" key="1">
    <source>
        <dbReference type="EMBL" id="KAJ8429833.1"/>
    </source>
</evidence>
<accession>A0A9Q1JRQ7</accession>
<name>A0A9Q1JRQ7_9CARY</name>
<reference evidence="1" key="1">
    <citation type="submission" date="2022-04" db="EMBL/GenBank/DDBJ databases">
        <title>Carnegiea gigantea Genome sequencing and assembly v2.</title>
        <authorList>
            <person name="Copetti D."/>
            <person name="Sanderson M.J."/>
            <person name="Burquez A."/>
            <person name="Wojciechowski M.F."/>
        </authorList>
    </citation>
    <scope>NUCLEOTIDE SEQUENCE</scope>
    <source>
        <strain evidence="1">SGP5-SGP5p</strain>
        <tissue evidence="1">Aerial part</tissue>
    </source>
</reference>
<evidence type="ECO:0000313" key="2">
    <source>
        <dbReference type="Proteomes" id="UP001153076"/>
    </source>
</evidence>
<dbReference type="Proteomes" id="UP001153076">
    <property type="component" value="Unassembled WGS sequence"/>
</dbReference>
<sequence length="158" mass="17362">MYATSSICPQISDSIFDSEGQIFPIAPFLLNLRNSSSSGLLKALYYSSASFRLVHTELIIVVVLNYSNMDTELSLAMGLDKGAEERHTKKEKYQSLKLAKQVPPSEEDNTLCLEAGGGWSEEGTVYRLGNSVSLFYEKPTNNAIANKPSYTPSIVAQL</sequence>
<gene>
    <name evidence="1" type="ORF">Cgig2_000161</name>
</gene>
<organism evidence="1 2">
    <name type="scientific">Carnegiea gigantea</name>
    <dbReference type="NCBI Taxonomy" id="171969"/>
    <lineage>
        <taxon>Eukaryota</taxon>
        <taxon>Viridiplantae</taxon>
        <taxon>Streptophyta</taxon>
        <taxon>Embryophyta</taxon>
        <taxon>Tracheophyta</taxon>
        <taxon>Spermatophyta</taxon>
        <taxon>Magnoliopsida</taxon>
        <taxon>eudicotyledons</taxon>
        <taxon>Gunneridae</taxon>
        <taxon>Pentapetalae</taxon>
        <taxon>Caryophyllales</taxon>
        <taxon>Cactineae</taxon>
        <taxon>Cactaceae</taxon>
        <taxon>Cactoideae</taxon>
        <taxon>Echinocereeae</taxon>
        <taxon>Carnegiea</taxon>
    </lineage>
</organism>
<protein>
    <submittedName>
        <fullName evidence="1">Uncharacterized protein</fullName>
    </submittedName>
</protein>
<comment type="caution">
    <text evidence="1">The sequence shown here is derived from an EMBL/GenBank/DDBJ whole genome shotgun (WGS) entry which is preliminary data.</text>
</comment>
<dbReference type="AlphaFoldDB" id="A0A9Q1JRQ7"/>
<dbReference type="EMBL" id="JAKOGI010000855">
    <property type="protein sequence ID" value="KAJ8429833.1"/>
    <property type="molecule type" value="Genomic_DNA"/>
</dbReference>
<keyword evidence="2" id="KW-1185">Reference proteome</keyword>